<proteinExistence type="predicted"/>
<organism evidence="1 2">
    <name type="scientific">Podospora aff. communis PSN243</name>
    <dbReference type="NCBI Taxonomy" id="3040156"/>
    <lineage>
        <taxon>Eukaryota</taxon>
        <taxon>Fungi</taxon>
        <taxon>Dikarya</taxon>
        <taxon>Ascomycota</taxon>
        <taxon>Pezizomycotina</taxon>
        <taxon>Sordariomycetes</taxon>
        <taxon>Sordariomycetidae</taxon>
        <taxon>Sordariales</taxon>
        <taxon>Podosporaceae</taxon>
        <taxon>Podospora</taxon>
    </lineage>
</organism>
<evidence type="ECO:0000313" key="1">
    <source>
        <dbReference type="EMBL" id="KAK4449958.1"/>
    </source>
</evidence>
<reference evidence="1" key="2">
    <citation type="submission" date="2023-05" db="EMBL/GenBank/DDBJ databases">
        <authorList>
            <consortium name="Lawrence Berkeley National Laboratory"/>
            <person name="Steindorff A."/>
            <person name="Hensen N."/>
            <person name="Bonometti L."/>
            <person name="Westerberg I."/>
            <person name="Brannstrom I.O."/>
            <person name="Guillou S."/>
            <person name="Cros-Aarteil S."/>
            <person name="Calhoun S."/>
            <person name="Haridas S."/>
            <person name="Kuo A."/>
            <person name="Mondo S."/>
            <person name="Pangilinan J."/>
            <person name="Riley R."/>
            <person name="Labutti K."/>
            <person name="Andreopoulos B."/>
            <person name="Lipzen A."/>
            <person name="Chen C."/>
            <person name="Yanf M."/>
            <person name="Daum C."/>
            <person name="Ng V."/>
            <person name="Clum A."/>
            <person name="Ohm R."/>
            <person name="Martin F."/>
            <person name="Silar P."/>
            <person name="Natvig D."/>
            <person name="Lalanne C."/>
            <person name="Gautier V."/>
            <person name="Ament-Velasquez S.L."/>
            <person name="Kruys A."/>
            <person name="Hutchinson M.I."/>
            <person name="Powell A.J."/>
            <person name="Barry K."/>
            <person name="Miller A.N."/>
            <person name="Grigoriev I.V."/>
            <person name="Debuchy R."/>
            <person name="Gladieux P."/>
            <person name="Thoren M.H."/>
            <person name="Johannesson H."/>
        </authorList>
    </citation>
    <scope>NUCLEOTIDE SEQUENCE</scope>
    <source>
        <strain evidence="1">PSN243</strain>
    </source>
</reference>
<sequence length="252" mass="26747">MRCNGVRIFWWSGCHPKYMVFVCIVDCFQLALLPPFSTPRPLPSFPHQLANLHWQLASRKKSLRFAITLVLPAKLTSHHLAKMRFTPTIHLLATMAGSFILANAYSGDLGGAHKAGDLAIRAAKPAIDSPKVQDMPVSTADKEITTVTITMHDTTMSTTIINTIIDPSKLTPITPCTDSTTAVAPESVVTVTSAVAPESVIPASTSAVLPESVVTVTSAVAPESIGTASGTDTTFLTPGPSIPANNSSYYTS</sequence>
<dbReference type="EMBL" id="MU865934">
    <property type="protein sequence ID" value="KAK4449958.1"/>
    <property type="molecule type" value="Genomic_DNA"/>
</dbReference>
<feature type="non-terminal residue" evidence="1">
    <location>
        <position position="252"/>
    </location>
</feature>
<comment type="caution">
    <text evidence="1">The sequence shown here is derived from an EMBL/GenBank/DDBJ whole genome shotgun (WGS) entry which is preliminary data.</text>
</comment>
<dbReference type="AlphaFoldDB" id="A0AAV9GP03"/>
<reference evidence="1" key="1">
    <citation type="journal article" date="2023" name="Mol. Phylogenet. Evol.">
        <title>Genome-scale phylogeny and comparative genomics of the fungal order Sordariales.</title>
        <authorList>
            <person name="Hensen N."/>
            <person name="Bonometti L."/>
            <person name="Westerberg I."/>
            <person name="Brannstrom I.O."/>
            <person name="Guillou S."/>
            <person name="Cros-Aarteil S."/>
            <person name="Calhoun S."/>
            <person name="Haridas S."/>
            <person name="Kuo A."/>
            <person name="Mondo S."/>
            <person name="Pangilinan J."/>
            <person name="Riley R."/>
            <person name="LaButti K."/>
            <person name="Andreopoulos B."/>
            <person name="Lipzen A."/>
            <person name="Chen C."/>
            <person name="Yan M."/>
            <person name="Daum C."/>
            <person name="Ng V."/>
            <person name="Clum A."/>
            <person name="Steindorff A."/>
            <person name="Ohm R.A."/>
            <person name="Martin F."/>
            <person name="Silar P."/>
            <person name="Natvig D.O."/>
            <person name="Lalanne C."/>
            <person name="Gautier V."/>
            <person name="Ament-Velasquez S.L."/>
            <person name="Kruys A."/>
            <person name="Hutchinson M.I."/>
            <person name="Powell A.J."/>
            <person name="Barry K."/>
            <person name="Miller A.N."/>
            <person name="Grigoriev I.V."/>
            <person name="Debuchy R."/>
            <person name="Gladieux P."/>
            <person name="Hiltunen Thoren M."/>
            <person name="Johannesson H."/>
        </authorList>
    </citation>
    <scope>NUCLEOTIDE SEQUENCE</scope>
    <source>
        <strain evidence="1">PSN243</strain>
    </source>
</reference>
<name>A0AAV9GP03_9PEZI</name>
<accession>A0AAV9GP03</accession>
<protein>
    <submittedName>
        <fullName evidence="1">Uncharacterized protein</fullName>
    </submittedName>
</protein>
<keyword evidence="2" id="KW-1185">Reference proteome</keyword>
<evidence type="ECO:0000313" key="2">
    <source>
        <dbReference type="Proteomes" id="UP001321760"/>
    </source>
</evidence>
<dbReference type="Proteomes" id="UP001321760">
    <property type="component" value="Unassembled WGS sequence"/>
</dbReference>
<gene>
    <name evidence="1" type="ORF">QBC34DRAFT_494036</name>
</gene>